<evidence type="ECO:0000256" key="1">
    <source>
        <dbReference type="ARBA" id="ARBA00023015"/>
    </source>
</evidence>
<accession>A0ABW3W8A7</accession>
<dbReference type="InterPro" id="IPR014757">
    <property type="entry name" value="Tscrpt_reg_IclR_C"/>
</dbReference>
<feature type="domain" description="IclR-ED" evidence="5">
    <location>
        <begin position="68"/>
        <end position="292"/>
    </location>
</feature>
<dbReference type="Proteomes" id="UP001597229">
    <property type="component" value="Unassembled WGS sequence"/>
</dbReference>
<protein>
    <submittedName>
        <fullName evidence="6">Helix-turn-helix domain-containing protein</fullName>
    </submittedName>
</protein>
<dbReference type="InterPro" id="IPR005471">
    <property type="entry name" value="Tscrpt_reg_IclR_N"/>
</dbReference>
<organism evidence="6 7">
    <name type="scientific">Nocardioides ginsengisoli</name>
    <dbReference type="NCBI Taxonomy" id="363868"/>
    <lineage>
        <taxon>Bacteria</taxon>
        <taxon>Bacillati</taxon>
        <taxon>Actinomycetota</taxon>
        <taxon>Actinomycetes</taxon>
        <taxon>Propionibacteriales</taxon>
        <taxon>Nocardioidaceae</taxon>
        <taxon>Nocardioides</taxon>
    </lineage>
</organism>
<dbReference type="EMBL" id="JBHTLX010000028">
    <property type="protein sequence ID" value="MFD1250695.1"/>
    <property type="molecule type" value="Genomic_DNA"/>
</dbReference>
<feature type="domain" description="HTH iclR-type" evidence="4">
    <location>
        <begin position="5"/>
        <end position="67"/>
    </location>
</feature>
<keyword evidence="3" id="KW-0804">Transcription</keyword>
<dbReference type="InterPro" id="IPR036390">
    <property type="entry name" value="WH_DNA-bd_sf"/>
</dbReference>
<dbReference type="Gene3D" id="3.30.450.40">
    <property type="match status" value="1"/>
</dbReference>
<keyword evidence="1" id="KW-0805">Transcription regulation</keyword>
<evidence type="ECO:0000313" key="7">
    <source>
        <dbReference type="Proteomes" id="UP001597229"/>
    </source>
</evidence>
<comment type="caution">
    <text evidence="6">The sequence shown here is derived from an EMBL/GenBank/DDBJ whole genome shotgun (WGS) entry which is preliminary data.</text>
</comment>
<sequence length="293" mass="31376">MERKSPPTDRVVRILDLLADAPRERFTLTQVADTLRLNKPTCLGILAALTDADYVTRDDAKSYGLGPALIRLGTAAESGLANLDLVRPFLVDLHDRLGLSCVLSAVYDEHAMILDRLGTAIPGDRRDLVGERFPLAPPLGLVNIAWEHPGVVDEWLARPPLIPIAADALPVRDIVAGGLANGYIIECLRTSSSSSVVLASLLASDLPPRIVDELRGHLPPEDWSEFVTTLPDDDATPLPVANISAPVFDRQGAQQYTLTVVPERPDATVALARAWGEATARAAAAASAALGRR</sequence>
<dbReference type="Pfam" id="PF09339">
    <property type="entry name" value="HTH_IclR"/>
    <property type="match status" value="1"/>
</dbReference>
<dbReference type="PANTHER" id="PTHR30136:SF24">
    <property type="entry name" value="HTH-TYPE TRANSCRIPTIONAL REPRESSOR ALLR"/>
    <property type="match status" value="1"/>
</dbReference>
<keyword evidence="2" id="KW-0238">DNA-binding</keyword>
<evidence type="ECO:0000256" key="2">
    <source>
        <dbReference type="ARBA" id="ARBA00023125"/>
    </source>
</evidence>
<dbReference type="InterPro" id="IPR050707">
    <property type="entry name" value="HTH_MetabolicPath_Reg"/>
</dbReference>
<evidence type="ECO:0000259" key="5">
    <source>
        <dbReference type="PROSITE" id="PS51078"/>
    </source>
</evidence>
<gene>
    <name evidence="6" type="ORF">ACFQ3F_23095</name>
</gene>
<dbReference type="SMART" id="SM00346">
    <property type="entry name" value="HTH_ICLR"/>
    <property type="match status" value="1"/>
</dbReference>
<dbReference type="SUPFAM" id="SSF55781">
    <property type="entry name" value="GAF domain-like"/>
    <property type="match status" value="1"/>
</dbReference>
<keyword evidence="7" id="KW-1185">Reference proteome</keyword>
<dbReference type="PANTHER" id="PTHR30136">
    <property type="entry name" value="HELIX-TURN-HELIX TRANSCRIPTIONAL REGULATOR, ICLR FAMILY"/>
    <property type="match status" value="1"/>
</dbReference>
<dbReference type="InterPro" id="IPR029016">
    <property type="entry name" value="GAF-like_dom_sf"/>
</dbReference>
<dbReference type="InterPro" id="IPR036388">
    <property type="entry name" value="WH-like_DNA-bd_sf"/>
</dbReference>
<dbReference type="RefSeq" id="WP_367917271.1">
    <property type="nucleotide sequence ID" value="NZ_BAABAC010000003.1"/>
</dbReference>
<name>A0ABW3W8A7_9ACTN</name>
<dbReference type="PROSITE" id="PS51077">
    <property type="entry name" value="HTH_ICLR"/>
    <property type="match status" value="1"/>
</dbReference>
<reference evidence="7" key="1">
    <citation type="journal article" date="2019" name="Int. J. Syst. Evol. Microbiol.">
        <title>The Global Catalogue of Microorganisms (GCM) 10K type strain sequencing project: providing services to taxonomists for standard genome sequencing and annotation.</title>
        <authorList>
            <consortium name="The Broad Institute Genomics Platform"/>
            <consortium name="The Broad Institute Genome Sequencing Center for Infectious Disease"/>
            <person name="Wu L."/>
            <person name="Ma J."/>
        </authorList>
    </citation>
    <scope>NUCLEOTIDE SEQUENCE [LARGE SCALE GENOMIC DNA]</scope>
    <source>
        <strain evidence="7">CCUG 52478</strain>
    </source>
</reference>
<dbReference type="PROSITE" id="PS51078">
    <property type="entry name" value="ICLR_ED"/>
    <property type="match status" value="1"/>
</dbReference>
<evidence type="ECO:0000259" key="4">
    <source>
        <dbReference type="PROSITE" id="PS51077"/>
    </source>
</evidence>
<evidence type="ECO:0000256" key="3">
    <source>
        <dbReference type="ARBA" id="ARBA00023163"/>
    </source>
</evidence>
<dbReference type="SUPFAM" id="SSF46785">
    <property type="entry name" value="Winged helix' DNA-binding domain"/>
    <property type="match status" value="1"/>
</dbReference>
<dbReference type="Gene3D" id="1.10.10.10">
    <property type="entry name" value="Winged helix-like DNA-binding domain superfamily/Winged helix DNA-binding domain"/>
    <property type="match status" value="1"/>
</dbReference>
<evidence type="ECO:0000313" key="6">
    <source>
        <dbReference type="EMBL" id="MFD1250695.1"/>
    </source>
</evidence>
<proteinExistence type="predicted"/>